<dbReference type="Gene3D" id="2.40.70.10">
    <property type="entry name" value="Acid Proteases"/>
    <property type="match status" value="1"/>
</dbReference>
<keyword evidence="2" id="KW-1185">Reference proteome</keyword>
<dbReference type="EMBL" id="CAJVQB010004814">
    <property type="protein sequence ID" value="CAG8646338.1"/>
    <property type="molecule type" value="Genomic_DNA"/>
</dbReference>
<dbReference type="Proteomes" id="UP000789901">
    <property type="component" value="Unassembled WGS sequence"/>
</dbReference>
<name>A0ABN7UPH2_GIGMA</name>
<dbReference type="InterPro" id="IPR021109">
    <property type="entry name" value="Peptidase_aspartic_dom_sf"/>
</dbReference>
<organism evidence="1 2">
    <name type="scientific">Gigaspora margarita</name>
    <dbReference type="NCBI Taxonomy" id="4874"/>
    <lineage>
        <taxon>Eukaryota</taxon>
        <taxon>Fungi</taxon>
        <taxon>Fungi incertae sedis</taxon>
        <taxon>Mucoromycota</taxon>
        <taxon>Glomeromycotina</taxon>
        <taxon>Glomeromycetes</taxon>
        <taxon>Diversisporales</taxon>
        <taxon>Gigasporaceae</taxon>
        <taxon>Gigaspora</taxon>
    </lineage>
</organism>
<evidence type="ECO:0000313" key="1">
    <source>
        <dbReference type="EMBL" id="CAG8646338.1"/>
    </source>
</evidence>
<proteinExistence type="predicted"/>
<gene>
    <name evidence="1" type="ORF">GMARGA_LOCUS9116</name>
</gene>
<reference evidence="1 2" key="1">
    <citation type="submission" date="2021-06" db="EMBL/GenBank/DDBJ databases">
        <authorList>
            <person name="Kallberg Y."/>
            <person name="Tangrot J."/>
            <person name="Rosling A."/>
        </authorList>
    </citation>
    <scope>NUCLEOTIDE SEQUENCE [LARGE SCALE GENOMIC DNA]</scope>
    <source>
        <strain evidence="1 2">120-4 pot B 10/14</strain>
    </source>
</reference>
<comment type="caution">
    <text evidence="1">The sequence shown here is derived from an EMBL/GenBank/DDBJ whole genome shotgun (WGS) entry which is preliminary data.</text>
</comment>
<evidence type="ECO:0000313" key="2">
    <source>
        <dbReference type="Proteomes" id="UP000789901"/>
    </source>
</evidence>
<sequence>MALEKIKIKIEGTNTNNNSGLAIIENERTEAPEVEETSSQNRPTVDVMDITYAQLFQVAPNIRKKIARITRAGRIVTTKMVKYCLKADKEEKTISMYCKAQVRGYPILLVLDSGSSKCIVLENFLKEVSISIDCSSTVVMIGVHEKQKWPLGEVDEFSVTVGAKTILSRAVITDAGNYTIIDSEYKTIYLNEEKEKEDFKLGLLMSMQEIQLRDLLATYKNIFQEESGQLGKTSIAQHEIYIEEGPPIKQNFTLPRNPHTSS</sequence>
<protein>
    <submittedName>
        <fullName evidence="1">43660_t:CDS:1</fullName>
    </submittedName>
</protein>
<accession>A0ABN7UPH2</accession>